<dbReference type="EMBL" id="LAYC01000001">
    <property type="protein sequence ID" value="KYK62018.1"/>
    <property type="molecule type" value="Genomic_DNA"/>
</dbReference>
<sequence length="134" mass="15152">MSVAQALSSDGHVCIYENNSLLPPGVKKCCTVDPVIKKEFESQFLEAEVDWIPAMFIPLTANREKYQCRPLNNKPQPSGRALWYGVLSTDEPDGILWTQRCSSDANSRKLAQALKCPGDNGRVPRERMPEMHWF</sequence>
<comment type="caution">
    <text evidence="1">The sequence shown here is derived from an EMBL/GenBank/DDBJ whole genome shotgun (WGS) entry which is preliminary data.</text>
</comment>
<dbReference type="RefSeq" id="XP_040661370.1">
    <property type="nucleotide sequence ID" value="XM_040800487.1"/>
</dbReference>
<accession>A0A151GY32</accession>
<keyword evidence="2" id="KW-1185">Reference proteome</keyword>
<organism evidence="1 2">
    <name type="scientific">Drechmeria coniospora</name>
    <name type="common">Nematophagous fungus</name>
    <name type="synonym">Meria coniospora</name>
    <dbReference type="NCBI Taxonomy" id="98403"/>
    <lineage>
        <taxon>Eukaryota</taxon>
        <taxon>Fungi</taxon>
        <taxon>Dikarya</taxon>
        <taxon>Ascomycota</taxon>
        <taxon>Pezizomycotina</taxon>
        <taxon>Sordariomycetes</taxon>
        <taxon>Hypocreomycetidae</taxon>
        <taxon>Hypocreales</taxon>
        <taxon>Ophiocordycipitaceae</taxon>
        <taxon>Drechmeria</taxon>
    </lineage>
</organism>
<dbReference type="Proteomes" id="UP000076580">
    <property type="component" value="Chromosome 01"/>
</dbReference>
<dbReference type="GeneID" id="63715806"/>
<reference evidence="1 2" key="1">
    <citation type="journal article" date="2016" name="Sci. Rep.">
        <title>Insights into Adaptations to a Near-Obligate Nematode Endoparasitic Lifestyle from the Finished Genome of Drechmeria coniospora.</title>
        <authorList>
            <person name="Zhang L."/>
            <person name="Zhou Z."/>
            <person name="Guo Q."/>
            <person name="Fokkens L."/>
            <person name="Miskei M."/>
            <person name="Pocsi I."/>
            <person name="Zhang W."/>
            <person name="Chen M."/>
            <person name="Wang L."/>
            <person name="Sun Y."/>
            <person name="Donzelli B.G."/>
            <person name="Gibson D.M."/>
            <person name="Nelson D.R."/>
            <person name="Luo J.G."/>
            <person name="Rep M."/>
            <person name="Liu H."/>
            <person name="Yang S."/>
            <person name="Wang J."/>
            <person name="Krasnoff S.B."/>
            <person name="Xu Y."/>
            <person name="Molnar I."/>
            <person name="Lin M."/>
        </authorList>
    </citation>
    <scope>NUCLEOTIDE SEQUENCE [LARGE SCALE GENOMIC DNA]</scope>
    <source>
        <strain evidence="1 2">ARSEF 6962</strain>
    </source>
</reference>
<dbReference type="InParanoid" id="A0A151GY32"/>
<dbReference type="AlphaFoldDB" id="A0A151GY32"/>
<gene>
    <name evidence="1" type="ORF">DCS_03163</name>
</gene>
<name>A0A151GY32_DRECN</name>
<proteinExistence type="predicted"/>
<evidence type="ECO:0000313" key="2">
    <source>
        <dbReference type="Proteomes" id="UP000076580"/>
    </source>
</evidence>
<evidence type="ECO:0000313" key="1">
    <source>
        <dbReference type="EMBL" id="KYK62018.1"/>
    </source>
</evidence>
<protein>
    <submittedName>
        <fullName evidence="1">Uncharacterized protein</fullName>
    </submittedName>
</protein>